<feature type="non-terminal residue" evidence="2">
    <location>
        <position position="149"/>
    </location>
</feature>
<organism evidence="2">
    <name type="scientific">uncultured methanogenic archaeon</name>
    <dbReference type="NCBI Taxonomy" id="198240"/>
    <lineage>
        <taxon>Archaea</taxon>
        <taxon>Methanobacteriati</taxon>
        <taxon>Methanobacteriota</taxon>
        <taxon>environmental samples</taxon>
    </lineage>
</organism>
<dbReference type="SUPFAM" id="SSF48081">
    <property type="entry name" value="Methyl-coenzyme M reductase alpha and beta chain C-terminal domain"/>
    <property type="match status" value="1"/>
</dbReference>
<name>A0A077YVC6_9EURY</name>
<feature type="non-terminal residue" evidence="2">
    <location>
        <position position="1"/>
    </location>
</feature>
<dbReference type="InterPro" id="IPR009047">
    <property type="entry name" value="Me_CoM_Rdtase_asu_C"/>
</dbReference>
<dbReference type="GO" id="GO:0015948">
    <property type="term" value="P:methanogenesis"/>
    <property type="evidence" value="ECO:0007669"/>
    <property type="project" value="InterPro"/>
</dbReference>
<evidence type="ECO:0000259" key="1">
    <source>
        <dbReference type="Pfam" id="PF02249"/>
    </source>
</evidence>
<evidence type="ECO:0000313" key="2">
    <source>
        <dbReference type="EMBL" id="CDW17345.1"/>
    </source>
</evidence>
<accession>A0A077YVC6</accession>
<dbReference type="EMBL" id="LM643793">
    <property type="protein sequence ID" value="CDW17345.1"/>
    <property type="molecule type" value="Genomic_DNA"/>
</dbReference>
<proteinExistence type="predicted"/>
<dbReference type="Pfam" id="PF02249">
    <property type="entry name" value="MCR_alpha"/>
    <property type="match status" value="1"/>
</dbReference>
<dbReference type="InterPro" id="IPR008924">
    <property type="entry name" value="Me_CoM_Rdtase_asu/bsu_C"/>
</dbReference>
<dbReference type="AlphaFoldDB" id="A0A077YVC6"/>
<reference evidence="2" key="1">
    <citation type="submission" date="2014-06" db="EMBL/GenBank/DDBJ databases">
        <title>microbial ecology of the ammonia inhibition.</title>
        <authorList>
            <person name="Lv Z."/>
            <person name="Nikolausz M."/>
            <person name="Kleinsteuber S."/>
            <person name="Harms H."/>
        </authorList>
    </citation>
    <scope>NUCLEOTIDE SEQUENCE</scope>
</reference>
<dbReference type="Gene3D" id="1.20.840.10">
    <property type="entry name" value="Methyl-coenzyme M reductase, alpha/beta subunit, C-terminal"/>
    <property type="match status" value="1"/>
</dbReference>
<feature type="domain" description="Methyl-coenzyme M reductase alpha subunit C-terminal" evidence="1">
    <location>
        <begin position="1"/>
        <end position="117"/>
    </location>
</feature>
<sequence>ATAAYTDNILDEYTYYGMDYIKDKYKVDWRNPDPSDRIKPTYDVVNDLATEVTLNAMEQYEQFPDPYGRPLSVGPSVPVLSPLLSGLTCSIGTGNSNAGLNGWYLSMLVHKDGWSRLGFLRLRPPGPVWICKLALHPWRRGCDRRAARS</sequence>
<gene>
    <name evidence="2" type="primary">mcrA</name>
</gene>
<protein>
    <submittedName>
        <fullName evidence="2">Methyl coenzyme M reductase alpha subunit</fullName>
    </submittedName>
</protein>
<dbReference type="GO" id="GO:0050524">
    <property type="term" value="F:coenzyme-B sulfoethylthiotransferase activity"/>
    <property type="evidence" value="ECO:0007669"/>
    <property type="project" value="InterPro"/>
</dbReference>